<protein>
    <submittedName>
        <fullName evidence="2">Uncharacterized protein</fullName>
    </submittedName>
</protein>
<organism evidence="2 3">
    <name type="scientific">Saezia sanguinis</name>
    <dbReference type="NCBI Taxonomy" id="1965230"/>
    <lineage>
        <taxon>Bacteria</taxon>
        <taxon>Pseudomonadati</taxon>
        <taxon>Pseudomonadota</taxon>
        <taxon>Betaproteobacteria</taxon>
        <taxon>Burkholderiales</taxon>
        <taxon>Saeziaceae</taxon>
        <taxon>Saezia</taxon>
    </lineage>
</organism>
<dbReference type="RefSeq" id="WP_126980548.1">
    <property type="nucleotide sequence ID" value="NZ_PQSP01000007.1"/>
</dbReference>
<dbReference type="AlphaFoldDB" id="A0A433SBD7"/>
<keyword evidence="3" id="KW-1185">Reference proteome</keyword>
<evidence type="ECO:0000313" key="2">
    <source>
        <dbReference type="EMBL" id="RUS66009.1"/>
    </source>
</evidence>
<name>A0A433SBD7_9BURK</name>
<sequence length="415" mass="46235">MARGVYDLGRREPALSDEVPQVPLTLAGEPVWRAELLQSQAFWYDLAFNPLDGSGSRQLYDAQVSALQALQDELAADSELCCIGFWAARAHVRFCLRKKPHYSLVGGEFVFYVELGRSRIRKKLSTTFVDVGTGMPVKPRIELNEREITIYLSDDEPETVSIYDFLRKCGLELGIGTQIYGVKPVHDLLACWRNGADSRLSEMLYRVSNEENDFFFFCNLFRVTSVEQPDDGVKAGQPRRMDGVRRPESVPPRYADNTAAPAGGSSFAALGSTLWATKPEPIETWAQESGAEEEALGSGGISMRGMDASEQGDLVAQALCTYFQIASPALEDEVNEVREPVDDGQNRWDAMYGRRRETLCHRSGDSPSQACAVQVLLRLENPHELYRFGSETVAAADKHLFTCYIHDNQAVLLES</sequence>
<gene>
    <name evidence="2" type="ORF">CUZ56_02367</name>
</gene>
<feature type="compositionally biased region" description="Basic and acidic residues" evidence="1">
    <location>
        <begin position="239"/>
        <end position="248"/>
    </location>
</feature>
<comment type="caution">
    <text evidence="2">The sequence shown here is derived from an EMBL/GenBank/DDBJ whole genome shotgun (WGS) entry which is preliminary data.</text>
</comment>
<evidence type="ECO:0000313" key="3">
    <source>
        <dbReference type="Proteomes" id="UP000286947"/>
    </source>
</evidence>
<evidence type="ECO:0000256" key="1">
    <source>
        <dbReference type="SAM" id="MobiDB-lite"/>
    </source>
</evidence>
<dbReference type="OrthoDB" id="5916242at2"/>
<proteinExistence type="predicted"/>
<reference evidence="2 3" key="1">
    <citation type="submission" date="2018-01" db="EMBL/GenBank/DDBJ databases">
        <title>Saezia sanguinis gen. nov., sp. nov., in the order Burkholderiales isolated from human blood.</title>
        <authorList>
            <person name="Medina-Pascual M.J."/>
            <person name="Valdezate S."/>
            <person name="Monzon S."/>
            <person name="Cuesta I."/>
            <person name="Carrasco G."/>
            <person name="Villalon P."/>
            <person name="Saez-Nieto J.A."/>
        </authorList>
    </citation>
    <scope>NUCLEOTIDE SEQUENCE [LARGE SCALE GENOMIC DNA]</scope>
    <source>
        <strain evidence="2 3">CNM695-12</strain>
    </source>
</reference>
<dbReference type="Proteomes" id="UP000286947">
    <property type="component" value="Unassembled WGS sequence"/>
</dbReference>
<dbReference type="EMBL" id="PQSP01000007">
    <property type="protein sequence ID" value="RUS66009.1"/>
    <property type="molecule type" value="Genomic_DNA"/>
</dbReference>
<feature type="region of interest" description="Disordered" evidence="1">
    <location>
        <begin position="229"/>
        <end position="262"/>
    </location>
</feature>
<accession>A0A433SBD7</accession>